<comment type="similarity">
    <text evidence="2">Belongs to the NlpA lipoprotein family.</text>
</comment>
<dbReference type="GO" id="GO:0016020">
    <property type="term" value="C:membrane"/>
    <property type="evidence" value="ECO:0007669"/>
    <property type="project" value="UniProtKB-SubCell"/>
</dbReference>
<evidence type="ECO:0000256" key="5">
    <source>
        <dbReference type="ARBA" id="ARBA00023139"/>
    </source>
</evidence>
<name>A0A261UQ23_9BORD</name>
<reference evidence="10" key="1">
    <citation type="submission" date="2017-05" db="EMBL/GenBank/DDBJ databases">
        <title>Complete and WGS of Bordetella genogroups.</title>
        <authorList>
            <person name="Spilker T."/>
            <person name="Lipuma J."/>
        </authorList>
    </citation>
    <scope>NUCLEOTIDE SEQUENCE [LARGE SCALE GENOMIC DNA]</scope>
    <source>
        <strain evidence="10">AU8856</strain>
    </source>
</reference>
<organism evidence="9 10">
    <name type="scientific">Bordetella genomosp. 11</name>
    <dbReference type="NCBI Taxonomy" id="1416808"/>
    <lineage>
        <taxon>Bacteria</taxon>
        <taxon>Pseudomonadati</taxon>
        <taxon>Pseudomonadota</taxon>
        <taxon>Betaproteobacteria</taxon>
        <taxon>Burkholderiales</taxon>
        <taxon>Alcaligenaceae</taxon>
        <taxon>Bordetella</taxon>
    </lineage>
</organism>
<evidence type="ECO:0000256" key="7">
    <source>
        <dbReference type="PIRSR" id="PIRSR002854-1"/>
    </source>
</evidence>
<evidence type="ECO:0000256" key="2">
    <source>
        <dbReference type="ARBA" id="ARBA00008973"/>
    </source>
</evidence>
<comment type="caution">
    <text evidence="9">The sequence shown here is derived from an EMBL/GenBank/DDBJ whole genome shotgun (WGS) entry which is preliminary data.</text>
</comment>
<proteinExistence type="inferred from homology"/>
<dbReference type="EMBL" id="NEVS01000004">
    <property type="protein sequence ID" value="OZI63647.1"/>
    <property type="molecule type" value="Genomic_DNA"/>
</dbReference>
<dbReference type="Proteomes" id="UP000215767">
    <property type="component" value="Unassembled WGS sequence"/>
</dbReference>
<dbReference type="CDD" id="cd13597">
    <property type="entry name" value="PBP2_lipoprotein_Tp32"/>
    <property type="match status" value="1"/>
</dbReference>
<dbReference type="SUPFAM" id="SSF53850">
    <property type="entry name" value="Periplasmic binding protein-like II"/>
    <property type="match status" value="1"/>
</dbReference>
<comment type="subcellular location">
    <subcellularLocation>
        <location evidence="1">Membrane</location>
        <topology evidence="1">Lipid-anchor</topology>
    </subcellularLocation>
</comment>
<dbReference type="Gene3D" id="3.40.190.10">
    <property type="entry name" value="Periplasmic binding protein-like II"/>
    <property type="match status" value="2"/>
</dbReference>
<evidence type="ECO:0000256" key="1">
    <source>
        <dbReference type="ARBA" id="ARBA00004635"/>
    </source>
</evidence>
<evidence type="ECO:0000313" key="9">
    <source>
        <dbReference type="EMBL" id="OZI63647.1"/>
    </source>
</evidence>
<dbReference type="PANTHER" id="PTHR30429:SF0">
    <property type="entry name" value="METHIONINE-BINDING LIPOPROTEIN METQ"/>
    <property type="match status" value="1"/>
</dbReference>
<dbReference type="InterPro" id="IPR004872">
    <property type="entry name" value="Lipoprotein_NlpA"/>
</dbReference>
<dbReference type="PANTHER" id="PTHR30429">
    <property type="entry name" value="D-METHIONINE-BINDING LIPOPROTEIN METQ"/>
    <property type="match status" value="1"/>
</dbReference>
<evidence type="ECO:0000256" key="3">
    <source>
        <dbReference type="ARBA" id="ARBA00022729"/>
    </source>
</evidence>
<dbReference type="PIRSF" id="PIRSF002854">
    <property type="entry name" value="MetQ"/>
    <property type="match status" value="1"/>
</dbReference>
<gene>
    <name evidence="9" type="ORF">CAL28_28630</name>
</gene>
<evidence type="ECO:0000313" key="10">
    <source>
        <dbReference type="Proteomes" id="UP000215767"/>
    </source>
</evidence>
<dbReference type="Pfam" id="PF03180">
    <property type="entry name" value="Lipoprotein_9"/>
    <property type="match status" value="1"/>
</dbReference>
<keyword evidence="3 8" id="KW-0732">Signal</keyword>
<dbReference type="AlphaFoldDB" id="A0A261UQ23"/>
<keyword evidence="5" id="KW-0564">Palmitate</keyword>
<feature type="chain" id="PRO_5013192910" evidence="8">
    <location>
        <begin position="23"/>
        <end position="261"/>
    </location>
</feature>
<evidence type="ECO:0000256" key="6">
    <source>
        <dbReference type="ARBA" id="ARBA00023288"/>
    </source>
</evidence>
<protein>
    <submittedName>
        <fullName evidence="9">Methionine ABC transporter substrate-binding protein</fullName>
    </submittedName>
</protein>
<evidence type="ECO:0000256" key="4">
    <source>
        <dbReference type="ARBA" id="ARBA00023136"/>
    </source>
</evidence>
<keyword evidence="6" id="KW-0449">Lipoprotein</keyword>
<feature type="lipid moiety-binding region" description="S-diacylglycerol cysteine" evidence="7">
    <location>
        <position position="12"/>
    </location>
</feature>
<evidence type="ECO:0000256" key="8">
    <source>
        <dbReference type="SAM" id="SignalP"/>
    </source>
</evidence>
<accession>A0A261UQ23</accession>
<feature type="signal peptide" evidence="8">
    <location>
        <begin position="1"/>
        <end position="22"/>
    </location>
</feature>
<sequence>MNKLIAVLAVACAAALQPAAHAADKIVVGASPTPHAEILENIKPMLAKEGVDLQIVVFTDYIQPNMQLAQKRIDANFFQHKPFMDEFNRSRGTDIVAVSDIFVAPFGAYSSKIKDIKQLKDGAVVAIPNDAVNGGRALQLLDQAGIVQLTDPRNTKSTVKDIKANPRHITIKQLEAPMLPRVLPEVDLAVINTTFALEAKLDPTKDALFLEGGQSSYANLLAARPDDKDTPAMKKLVAALRSPQAAQFMRERFKGSIVPVF</sequence>
<keyword evidence="4" id="KW-0472">Membrane</keyword>
<keyword evidence="10" id="KW-1185">Reference proteome</keyword>